<evidence type="ECO:0000256" key="1">
    <source>
        <dbReference type="SAM" id="MobiDB-lite"/>
    </source>
</evidence>
<dbReference type="EMBL" id="FZNR01000071">
    <property type="protein sequence ID" value="SNT20880.1"/>
    <property type="molecule type" value="Genomic_DNA"/>
</dbReference>
<reference evidence="2 3" key="1">
    <citation type="submission" date="2017-06" db="EMBL/GenBank/DDBJ databases">
        <authorList>
            <person name="Kim H.J."/>
            <person name="Triplett B.A."/>
        </authorList>
    </citation>
    <scope>NUCLEOTIDE SEQUENCE [LARGE SCALE GENOMIC DNA]</scope>
    <source>
        <strain evidence="2 3">DSM 43151</strain>
    </source>
</reference>
<name>A0A239KS63_9ACTN</name>
<sequence length="75" mass="7833">MTVMETSTTVAPATAASAESPVDSAAELLNAMSAMPAGHPSRAALRDKAIEAWLPLARHLANRYSGRGEPTDDLI</sequence>
<feature type="non-terminal residue" evidence="2">
    <location>
        <position position="75"/>
    </location>
</feature>
<feature type="region of interest" description="Disordered" evidence="1">
    <location>
        <begin position="1"/>
        <end position="22"/>
    </location>
</feature>
<dbReference type="GO" id="GO:0006352">
    <property type="term" value="P:DNA-templated transcription initiation"/>
    <property type="evidence" value="ECO:0007669"/>
    <property type="project" value="InterPro"/>
</dbReference>
<evidence type="ECO:0000313" key="3">
    <source>
        <dbReference type="Proteomes" id="UP000198415"/>
    </source>
</evidence>
<accession>A0A239KS63</accession>
<protein>
    <submittedName>
        <fullName evidence="2">Uncharacterized protein</fullName>
    </submittedName>
</protein>
<dbReference type="InterPro" id="IPR013325">
    <property type="entry name" value="RNA_pol_sigma_r2"/>
</dbReference>
<dbReference type="SUPFAM" id="SSF88946">
    <property type="entry name" value="Sigma2 domain of RNA polymerase sigma factors"/>
    <property type="match status" value="1"/>
</dbReference>
<organism evidence="2 3">
    <name type="scientific">Actinoplanes regularis</name>
    <dbReference type="NCBI Taxonomy" id="52697"/>
    <lineage>
        <taxon>Bacteria</taxon>
        <taxon>Bacillati</taxon>
        <taxon>Actinomycetota</taxon>
        <taxon>Actinomycetes</taxon>
        <taxon>Micromonosporales</taxon>
        <taxon>Micromonosporaceae</taxon>
        <taxon>Actinoplanes</taxon>
    </lineage>
</organism>
<dbReference type="Proteomes" id="UP000198415">
    <property type="component" value="Unassembled WGS sequence"/>
</dbReference>
<dbReference type="GO" id="GO:0003700">
    <property type="term" value="F:DNA-binding transcription factor activity"/>
    <property type="evidence" value="ECO:0007669"/>
    <property type="project" value="InterPro"/>
</dbReference>
<proteinExistence type="predicted"/>
<evidence type="ECO:0000313" key="2">
    <source>
        <dbReference type="EMBL" id="SNT20880.1"/>
    </source>
</evidence>
<dbReference type="Gene3D" id="1.20.120.1810">
    <property type="match status" value="1"/>
</dbReference>
<keyword evidence="3" id="KW-1185">Reference proteome</keyword>
<gene>
    <name evidence="2" type="ORF">SAMN06264365_1711</name>
</gene>
<dbReference type="AlphaFoldDB" id="A0A239KS63"/>